<accession>A0AAV7TDB3</accession>
<protein>
    <submittedName>
        <fullName evidence="1">Uncharacterized protein</fullName>
    </submittedName>
</protein>
<proteinExistence type="predicted"/>
<gene>
    <name evidence="1" type="ORF">NDU88_006136</name>
</gene>
<evidence type="ECO:0000313" key="2">
    <source>
        <dbReference type="Proteomes" id="UP001066276"/>
    </source>
</evidence>
<comment type="caution">
    <text evidence="1">The sequence shown here is derived from an EMBL/GenBank/DDBJ whole genome shotgun (WGS) entry which is preliminary data.</text>
</comment>
<sequence length="114" mass="12720">MARHATFLNARRFNSECGEALNSCRKSSGYSLRVSSSPVALTNDIACALHVVIKPRACQACQHRSQAFTLPINMSCRIFPLVLDLGMCHVLKICYLLMDCAQDVFVCCYQVFLL</sequence>
<name>A0AAV7TDB3_PLEWA</name>
<evidence type="ECO:0000313" key="1">
    <source>
        <dbReference type="EMBL" id="KAJ1174314.1"/>
    </source>
</evidence>
<dbReference type="EMBL" id="JANPWB010000007">
    <property type="protein sequence ID" value="KAJ1174314.1"/>
    <property type="molecule type" value="Genomic_DNA"/>
</dbReference>
<dbReference type="AlphaFoldDB" id="A0AAV7TDB3"/>
<reference evidence="1" key="1">
    <citation type="journal article" date="2022" name="bioRxiv">
        <title>Sequencing and chromosome-scale assembly of the giantPleurodeles waltlgenome.</title>
        <authorList>
            <person name="Brown T."/>
            <person name="Elewa A."/>
            <person name="Iarovenko S."/>
            <person name="Subramanian E."/>
            <person name="Araus A.J."/>
            <person name="Petzold A."/>
            <person name="Susuki M."/>
            <person name="Suzuki K.-i.T."/>
            <person name="Hayashi T."/>
            <person name="Toyoda A."/>
            <person name="Oliveira C."/>
            <person name="Osipova E."/>
            <person name="Leigh N.D."/>
            <person name="Simon A."/>
            <person name="Yun M.H."/>
        </authorList>
    </citation>
    <scope>NUCLEOTIDE SEQUENCE</scope>
    <source>
        <strain evidence="1">20211129_DDA</strain>
        <tissue evidence="1">Liver</tissue>
    </source>
</reference>
<dbReference type="Proteomes" id="UP001066276">
    <property type="component" value="Chromosome 4_1"/>
</dbReference>
<organism evidence="1 2">
    <name type="scientific">Pleurodeles waltl</name>
    <name type="common">Iberian ribbed newt</name>
    <dbReference type="NCBI Taxonomy" id="8319"/>
    <lineage>
        <taxon>Eukaryota</taxon>
        <taxon>Metazoa</taxon>
        <taxon>Chordata</taxon>
        <taxon>Craniata</taxon>
        <taxon>Vertebrata</taxon>
        <taxon>Euteleostomi</taxon>
        <taxon>Amphibia</taxon>
        <taxon>Batrachia</taxon>
        <taxon>Caudata</taxon>
        <taxon>Salamandroidea</taxon>
        <taxon>Salamandridae</taxon>
        <taxon>Pleurodelinae</taxon>
        <taxon>Pleurodeles</taxon>
    </lineage>
</organism>
<keyword evidence="2" id="KW-1185">Reference proteome</keyword>